<name>A0ABR4Z4Y9_9NOCA</name>
<organism evidence="1 2">
    <name type="scientific">Nocardia vulneris</name>
    <dbReference type="NCBI Taxonomy" id="1141657"/>
    <lineage>
        <taxon>Bacteria</taxon>
        <taxon>Bacillati</taxon>
        <taxon>Actinomycetota</taxon>
        <taxon>Actinomycetes</taxon>
        <taxon>Mycobacteriales</taxon>
        <taxon>Nocardiaceae</taxon>
        <taxon>Nocardia</taxon>
    </lineage>
</organism>
<dbReference type="RefSeq" id="WP_043680407.1">
    <property type="nucleotide sequence ID" value="NZ_BDCI01000023.1"/>
</dbReference>
<accession>A0ABR4Z4Y9</accession>
<comment type="caution">
    <text evidence="1">The sequence shown here is derived from an EMBL/GenBank/DDBJ whole genome shotgun (WGS) entry which is preliminary data.</text>
</comment>
<sequence>MLSEADATGGWSFEEHPRQGAILTRRVYRRQLAVWQDGHLYQFQVDTDNATIKMGRRSTAAAAKSAAEKAARPTPAS</sequence>
<reference evidence="1 2" key="1">
    <citation type="journal article" date="2014" name="Int. J. Syst. Evol. Microbiol.">
        <title>Nocardia vulneris sp. nov., isolated from wounds of human patients in North America.</title>
        <authorList>
            <person name="Lasker B.A."/>
            <person name="Bell M."/>
            <person name="Klenk H.P."/>
            <person name="Sproer C."/>
            <person name="Schumann C."/>
            <person name="Schumann P."/>
            <person name="Brown J.M."/>
        </authorList>
    </citation>
    <scope>NUCLEOTIDE SEQUENCE [LARGE SCALE GENOMIC DNA]</scope>
    <source>
        <strain evidence="1 2">W9851</strain>
    </source>
</reference>
<evidence type="ECO:0000313" key="1">
    <source>
        <dbReference type="EMBL" id="KIA60383.1"/>
    </source>
</evidence>
<evidence type="ECO:0000313" key="2">
    <source>
        <dbReference type="Proteomes" id="UP000031364"/>
    </source>
</evidence>
<dbReference type="Proteomes" id="UP000031364">
    <property type="component" value="Unassembled WGS sequence"/>
</dbReference>
<proteinExistence type="predicted"/>
<gene>
    <name evidence="1" type="ORF">FG87_37210</name>
</gene>
<protein>
    <submittedName>
        <fullName evidence="1">Uncharacterized protein</fullName>
    </submittedName>
</protein>
<keyword evidence="2" id="KW-1185">Reference proteome</keyword>
<dbReference type="EMBL" id="JNFP01000070">
    <property type="protein sequence ID" value="KIA60383.1"/>
    <property type="molecule type" value="Genomic_DNA"/>
</dbReference>